<dbReference type="GO" id="GO:0008725">
    <property type="term" value="F:DNA-3-methyladenine glycosylase activity"/>
    <property type="evidence" value="ECO:0007669"/>
    <property type="project" value="InterPro"/>
</dbReference>
<evidence type="ECO:0000256" key="1">
    <source>
        <dbReference type="PIRSR" id="PIRSR605019-1"/>
    </source>
</evidence>
<dbReference type="GO" id="GO:0006284">
    <property type="term" value="P:base-excision repair"/>
    <property type="evidence" value="ECO:0007669"/>
    <property type="project" value="InterPro"/>
</dbReference>
<dbReference type="PANTHER" id="PTHR30037">
    <property type="entry name" value="DNA-3-METHYLADENINE GLYCOSYLASE 1"/>
    <property type="match status" value="1"/>
</dbReference>
<evidence type="ECO:0000313" key="2">
    <source>
        <dbReference type="EMBL" id="RRN45353.1"/>
    </source>
</evidence>
<dbReference type="AlphaFoldDB" id="A0A3R8MYG1"/>
<dbReference type="Gene3D" id="1.10.340.30">
    <property type="entry name" value="Hypothetical protein, domain 2"/>
    <property type="match status" value="1"/>
</dbReference>
<gene>
    <name evidence="2" type="ORF">EHV23_03780</name>
</gene>
<organism evidence="2 3">
    <name type="scientific">Lautropia dentalis</name>
    <dbReference type="NCBI Taxonomy" id="2490857"/>
    <lineage>
        <taxon>Bacteria</taxon>
        <taxon>Pseudomonadati</taxon>
        <taxon>Pseudomonadota</taxon>
        <taxon>Betaproteobacteria</taxon>
        <taxon>Burkholderiales</taxon>
        <taxon>Burkholderiaceae</taxon>
        <taxon>Lautropia</taxon>
    </lineage>
</organism>
<protein>
    <submittedName>
        <fullName evidence="2">DNA-3-methyladenine glycosylase I</fullName>
    </submittedName>
</protein>
<dbReference type="RefSeq" id="WP_125094782.1">
    <property type="nucleotide sequence ID" value="NZ_RRUE01000001.1"/>
</dbReference>
<feature type="binding site" evidence="1">
    <location>
        <position position="27"/>
    </location>
    <ligand>
        <name>Zn(2+)</name>
        <dbReference type="ChEBI" id="CHEBI:29105"/>
    </ligand>
</feature>
<dbReference type="InterPro" id="IPR005019">
    <property type="entry name" value="Adenine_glyco"/>
</dbReference>
<keyword evidence="1" id="KW-0862">Zinc</keyword>
<comment type="caution">
    <text evidence="2">The sequence shown here is derived from an EMBL/GenBank/DDBJ whole genome shotgun (WGS) entry which is preliminary data.</text>
</comment>
<dbReference type="EMBL" id="RRUE01000001">
    <property type="protein sequence ID" value="RRN45353.1"/>
    <property type="molecule type" value="Genomic_DNA"/>
</dbReference>
<feature type="binding site" evidence="1">
    <location>
        <position position="179"/>
    </location>
    <ligand>
        <name>Zn(2+)</name>
        <dbReference type="ChEBI" id="CHEBI:29105"/>
    </ligand>
</feature>
<dbReference type="Pfam" id="PF03352">
    <property type="entry name" value="Adenine_glyco"/>
    <property type="match status" value="1"/>
</dbReference>
<dbReference type="InterPro" id="IPR052891">
    <property type="entry name" value="DNA-3mA_glycosylase"/>
</dbReference>
<dbReference type="InterPro" id="IPR011257">
    <property type="entry name" value="DNA_glycosylase"/>
</dbReference>
<reference evidence="2 3" key="1">
    <citation type="submission" date="2018-11" db="EMBL/GenBank/DDBJ databases">
        <title>Genome sequencing of Lautropia sp. KCOM 2505 (= ChDC F240).</title>
        <authorList>
            <person name="Kook J.-K."/>
            <person name="Park S.-N."/>
            <person name="Lim Y.K."/>
        </authorList>
    </citation>
    <scope>NUCLEOTIDE SEQUENCE [LARGE SCALE GENOMIC DNA]</scope>
    <source>
        <strain evidence="2 3">KCOM 2505</strain>
    </source>
</reference>
<accession>A0A3R8MYG1</accession>
<feature type="binding site" evidence="1">
    <location>
        <position position="14"/>
    </location>
    <ligand>
        <name>Zn(2+)</name>
        <dbReference type="ChEBI" id="CHEBI:29105"/>
    </ligand>
</feature>
<dbReference type="SUPFAM" id="SSF48150">
    <property type="entry name" value="DNA-glycosylase"/>
    <property type="match status" value="1"/>
</dbReference>
<evidence type="ECO:0000313" key="3">
    <source>
        <dbReference type="Proteomes" id="UP000270261"/>
    </source>
</evidence>
<feature type="binding site" evidence="1">
    <location>
        <position position="183"/>
    </location>
    <ligand>
        <name>Zn(2+)</name>
        <dbReference type="ChEBI" id="CHEBI:29105"/>
    </ligand>
</feature>
<dbReference type="PANTHER" id="PTHR30037:SF4">
    <property type="entry name" value="DNA-3-METHYLADENINE GLYCOSYLASE I"/>
    <property type="match status" value="1"/>
</dbReference>
<name>A0A3R8MYG1_9BURK</name>
<sequence length="199" mass="22348">MPDLFAAPDGQPRCDWCAASAQLQHYHDHEWGFPVADDVRLFEKISLEGFQAGLSWRTILAKREAFRAAFCGFDFRRVALFGPADVDRLLQDSGIVRHRGKIEAVIHNAGCACRLVEEAGSLARFIWQFVPPRQETPQSRTTSPESVRLSKALKARGWKFVGPTTMFAFMQSMGLINDHLEGCVTRARVEAALQGFKRP</sequence>
<dbReference type="OrthoDB" id="9807664at2"/>
<keyword evidence="1" id="KW-0479">Metal-binding</keyword>
<dbReference type="Proteomes" id="UP000270261">
    <property type="component" value="Unassembled WGS sequence"/>
</dbReference>
<proteinExistence type="predicted"/>
<keyword evidence="3" id="KW-1185">Reference proteome</keyword>
<dbReference type="GO" id="GO:0046872">
    <property type="term" value="F:metal ion binding"/>
    <property type="evidence" value="ECO:0007669"/>
    <property type="project" value="UniProtKB-KW"/>
</dbReference>